<dbReference type="EMBL" id="NBSK02000008">
    <property type="protein sequence ID" value="KAJ0192568.1"/>
    <property type="molecule type" value="Genomic_DNA"/>
</dbReference>
<name>A0A9R1US82_LACSA</name>
<dbReference type="AlphaFoldDB" id="A0A9R1US82"/>
<evidence type="ECO:0000313" key="1">
    <source>
        <dbReference type="EMBL" id="KAJ0192568.1"/>
    </source>
</evidence>
<sequence length="135" mass="15707">MDRFWMVIHSQGSVFEARFNYESFKIKVQNVVGEVQYFENEGEKLIDEVLDVENVDNVVEIEQPVDERKHKENRQQEVDKGMISQVIDQVVEGQPKLQKLIGILDDVEDGINKIFRDIQEVELEFIEGNADDVIP</sequence>
<dbReference type="Proteomes" id="UP000235145">
    <property type="component" value="Unassembled WGS sequence"/>
</dbReference>
<comment type="caution">
    <text evidence="1">The sequence shown here is derived from an EMBL/GenBank/DDBJ whole genome shotgun (WGS) entry which is preliminary data.</text>
</comment>
<proteinExistence type="predicted"/>
<organism evidence="1 2">
    <name type="scientific">Lactuca sativa</name>
    <name type="common">Garden lettuce</name>
    <dbReference type="NCBI Taxonomy" id="4236"/>
    <lineage>
        <taxon>Eukaryota</taxon>
        <taxon>Viridiplantae</taxon>
        <taxon>Streptophyta</taxon>
        <taxon>Embryophyta</taxon>
        <taxon>Tracheophyta</taxon>
        <taxon>Spermatophyta</taxon>
        <taxon>Magnoliopsida</taxon>
        <taxon>eudicotyledons</taxon>
        <taxon>Gunneridae</taxon>
        <taxon>Pentapetalae</taxon>
        <taxon>asterids</taxon>
        <taxon>campanulids</taxon>
        <taxon>Asterales</taxon>
        <taxon>Asteraceae</taxon>
        <taxon>Cichorioideae</taxon>
        <taxon>Cichorieae</taxon>
        <taxon>Lactucinae</taxon>
        <taxon>Lactuca</taxon>
    </lineage>
</organism>
<keyword evidence="2" id="KW-1185">Reference proteome</keyword>
<reference evidence="1 2" key="1">
    <citation type="journal article" date="2017" name="Nat. Commun.">
        <title>Genome assembly with in vitro proximity ligation data and whole-genome triplication in lettuce.</title>
        <authorList>
            <person name="Reyes-Chin-Wo S."/>
            <person name="Wang Z."/>
            <person name="Yang X."/>
            <person name="Kozik A."/>
            <person name="Arikit S."/>
            <person name="Song C."/>
            <person name="Xia L."/>
            <person name="Froenicke L."/>
            <person name="Lavelle D.O."/>
            <person name="Truco M.J."/>
            <person name="Xia R."/>
            <person name="Zhu S."/>
            <person name="Xu C."/>
            <person name="Xu H."/>
            <person name="Xu X."/>
            <person name="Cox K."/>
            <person name="Korf I."/>
            <person name="Meyers B.C."/>
            <person name="Michelmore R.W."/>
        </authorList>
    </citation>
    <scope>NUCLEOTIDE SEQUENCE [LARGE SCALE GENOMIC DNA]</scope>
    <source>
        <strain evidence="2">cv. Salinas</strain>
        <tissue evidence="1">Seedlings</tissue>
    </source>
</reference>
<evidence type="ECO:0000313" key="2">
    <source>
        <dbReference type="Proteomes" id="UP000235145"/>
    </source>
</evidence>
<protein>
    <submittedName>
        <fullName evidence="1">Uncharacterized protein</fullName>
    </submittedName>
</protein>
<accession>A0A9R1US82</accession>
<gene>
    <name evidence="1" type="ORF">LSAT_V11C800429300</name>
</gene>